<organism evidence="1 2">
    <name type="scientific">Dyadobacter linearis</name>
    <dbReference type="NCBI Taxonomy" id="2823330"/>
    <lineage>
        <taxon>Bacteria</taxon>
        <taxon>Pseudomonadati</taxon>
        <taxon>Bacteroidota</taxon>
        <taxon>Cytophagia</taxon>
        <taxon>Cytophagales</taxon>
        <taxon>Spirosomataceae</taxon>
        <taxon>Dyadobacter</taxon>
    </lineage>
</organism>
<dbReference type="Proteomes" id="UP000679725">
    <property type="component" value="Unassembled WGS sequence"/>
</dbReference>
<comment type="caution">
    <text evidence="1">The sequence shown here is derived from an EMBL/GenBank/DDBJ whole genome shotgun (WGS) entry which is preliminary data.</text>
</comment>
<sequence length="93" mass="10608">MSTSELRAEAIRIVKEIDEDRMEDLLKMLNSLVEQQNAESIEIDPAELNRLLTESLKQAQQGNLIPNEQVLKEGKEWLTKLNGRQMQGVTTSK</sequence>
<protein>
    <submittedName>
        <fullName evidence="1">Uncharacterized protein</fullName>
    </submittedName>
</protein>
<gene>
    <name evidence="1" type="ORF">DYBT9623_03852</name>
</gene>
<keyword evidence="2" id="KW-1185">Reference proteome</keyword>
<reference evidence="1 2" key="1">
    <citation type="submission" date="2021-04" db="EMBL/GenBank/DDBJ databases">
        <authorList>
            <person name="Rodrigo-Torres L."/>
            <person name="Arahal R. D."/>
            <person name="Lucena T."/>
        </authorList>
    </citation>
    <scope>NUCLEOTIDE SEQUENCE [LARGE SCALE GENOMIC DNA]</scope>
    <source>
        <strain evidence="1 2">CECT 9623</strain>
    </source>
</reference>
<dbReference type="EMBL" id="CAJRAU010000005">
    <property type="protein sequence ID" value="CAG5071872.1"/>
    <property type="molecule type" value="Genomic_DNA"/>
</dbReference>
<evidence type="ECO:0000313" key="1">
    <source>
        <dbReference type="EMBL" id="CAG5071872.1"/>
    </source>
</evidence>
<name>A0ABN7RAS7_9BACT</name>
<accession>A0ABN7RAS7</accession>
<proteinExistence type="predicted"/>
<dbReference type="RefSeq" id="WP_215235139.1">
    <property type="nucleotide sequence ID" value="NZ_CAJRAU010000005.1"/>
</dbReference>
<evidence type="ECO:0000313" key="2">
    <source>
        <dbReference type="Proteomes" id="UP000679725"/>
    </source>
</evidence>